<proteinExistence type="predicted"/>
<accession>A0ACC7P580</accession>
<evidence type="ECO:0000313" key="1">
    <source>
        <dbReference type="EMBL" id="MFM9330734.1"/>
    </source>
</evidence>
<protein>
    <submittedName>
        <fullName evidence="1">Low molecular weight protein arginine phosphatase</fullName>
    </submittedName>
</protein>
<organism evidence="1 2">
    <name type="scientific">Paenibacillus mesotrionivorans</name>
    <dbReference type="NCBI Taxonomy" id="3160968"/>
    <lineage>
        <taxon>Bacteria</taxon>
        <taxon>Bacillati</taxon>
        <taxon>Bacillota</taxon>
        <taxon>Bacilli</taxon>
        <taxon>Bacillales</taxon>
        <taxon>Paenibacillaceae</taxon>
        <taxon>Paenibacillus</taxon>
    </lineage>
</organism>
<dbReference type="EMBL" id="JBJURJ010000014">
    <property type="protein sequence ID" value="MFM9330734.1"/>
    <property type="molecule type" value="Genomic_DNA"/>
</dbReference>
<comment type="caution">
    <text evidence="1">The sequence shown here is derived from an EMBL/GenBank/DDBJ whole genome shotgun (WGS) entry which is preliminary data.</text>
</comment>
<name>A0ACC7P580_9BACL</name>
<sequence length="196" mass="21935">MAITRILFVCTGNTCRSPMAEGLCRMMAKREGLSLEVRSAGVTAHDGAPVSRHSEEILHKKGAGEGMGTSRYLRKEEIRWADLILTMTMFHKQQVIAAHPDAVEKVYTLKEYTMDDPFRLGVLEERAALQSELELKKSLGQPITTEERERLVRLHLAAPDFDIADPFGGSKRDYEETAHEIEEALARLISRLKAGA</sequence>
<keyword evidence="2" id="KW-1185">Reference proteome</keyword>
<gene>
    <name evidence="1" type="ORF">ACI1P1_20795</name>
</gene>
<evidence type="ECO:0000313" key="2">
    <source>
        <dbReference type="Proteomes" id="UP001631969"/>
    </source>
</evidence>
<dbReference type="Proteomes" id="UP001631969">
    <property type="component" value="Unassembled WGS sequence"/>
</dbReference>
<reference evidence="1" key="1">
    <citation type="submission" date="2024-12" db="EMBL/GenBank/DDBJ databases">
        <authorList>
            <person name="Wu N."/>
        </authorList>
    </citation>
    <scope>NUCLEOTIDE SEQUENCE</scope>
    <source>
        <strain evidence="1">P15</strain>
    </source>
</reference>